<feature type="binding site" evidence="2">
    <location>
        <position position="211"/>
    </location>
    <ligand>
        <name>Mg(2+)</name>
        <dbReference type="ChEBI" id="CHEBI:18420"/>
    </ligand>
</feature>
<proteinExistence type="inferred from homology"/>
<feature type="binding site" evidence="2">
    <location>
        <position position="75"/>
    </location>
    <ligand>
        <name>substrate</name>
    </ligand>
</feature>
<dbReference type="GO" id="GO:0009252">
    <property type="term" value="P:peptidoglycan biosynthetic process"/>
    <property type="evidence" value="ECO:0007669"/>
    <property type="project" value="UniProtKB-UniRule"/>
</dbReference>
<dbReference type="PANTHER" id="PTHR10291">
    <property type="entry name" value="DEHYDRODOLICHYL DIPHOSPHATE SYNTHASE FAMILY MEMBER"/>
    <property type="match status" value="1"/>
</dbReference>
<feature type="binding site" evidence="2">
    <location>
        <position position="24"/>
    </location>
    <ligand>
        <name>Mg(2+)</name>
        <dbReference type="ChEBI" id="CHEBI:18420"/>
    </ligand>
</feature>
<keyword evidence="2" id="KW-0460">Magnesium</keyword>
<feature type="binding site" evidence="2">
    <location>
        <position position="29"/>
    </location>
    <ligand>
        <name>substrate</name>
    </ligand>
</feature>
<evidence type="ECO:0000313" key="4">
    <source>
        <dbReference type="Proteomes" id="UP000601768"/>
    </source>
</evidence>
<feature type="binding site" evidence="2">
    <location>
        <position position="192"/>
    </location>
    <ligand>
        <name>substrate</name>
    </ligand>
</feature>
<protein>
    <recommendedName>
        <fullName evidence="2">Ditrans,polycis-undecaprenyl-diphosphate synthase ((2E,6E)-farnesyl-diphosphate specific)</fullName>
        <ecNumber evidence="2">2.5.1.31</ecNumber>
    </recommendedName>
    <alternativeName>
        <fullName evidence="2">Ditrans,polycis-undecaprenylcistransferase</fullName>
    </alternativeName>
    <alternativeName>
        <fullName evidence="2">Undecaprenyl diphosphate synthase</fullName>
        <shortName evidence="2">UDS</shortName>
    </alternativeName>
    <alternativeName>
        <fullName evidence="2">Undecaprenyl pyrophosphate synthase</fullName>
        <shortName evidence="2">UPP synthase</shortName>
    </alternativeName>
</protein>
<comment type="caution">
    <text evidence="3">The sequence shown here is derived from an EMBL/GenBank/DDBJ whole genome shotgun (WGS) entry which is preliminary data.</text>
</comment>
<name>A0A8J6LVW6_9ALTE</name>
<comment type="subunit">
    <text evidence="2">Homodimer.</text>
</comment>
<dbReference type="InterPro" id="IPR036424">
    <property type="entry name" value="UPP_synth-like_sf"/>
</dbReference>
<feature type="binding site" evidence="2">
    <location>
        <begin position="25"/>
        <end position="28"/>
    </location>
    <ligand>
        <name>substrate</name>
    </ligand>
</feature>
<feature type="binding site" evidence="2">
    <location>
        <position position="37"/>
    </location>
    <ligand>
        <name>substrate</name>
    </ligand>
</feature>
<dbReference type="SUPFAM" id="SSF64005">
    <property type="entry name" value="Undecaprenyl diphosphate synthase"/>
    <property type="match status" value="1"/>
</dbReference>
<dbReference type="GO" id="GO:0000287">
    <property type="term" value="F:magnesium ion binding"/>
    <property type="evidence" value="ECO:0007669"/>
    <property type="project" value="UniProtKB-UniRule"/>
</dbReference>
<dbReference type="RefSeq" id="WP_186505359.1">
    <property type="nucleotide sequence ID" value="NZ_JACNEP010000002.1"/>
</dbReference>
<keyword evidence="2" id="KW-0961">Cell wall biogenesis/degradation</keyword>
<dbReference type="Pfam" id="PF01255">
    <property type="entry name" value="Prenyltransf"/>
    <property type="match status" value="1"/>
</dbReference>
<evidence type="ECO:0000313" key="3">
    <source>
        <dbReference type="EMBL" id="MBC3764889.1"/>
    </source>
</evidence>
<accession>A0A8J6LVW6</accession>
<dbReference type="InterPro" id="IPR001441">
    <property type="entry name" value="UPP_synth-like"/>
</dbReference>
<evidence type="ECO:0000256" key="2">
    <source>
        <dbReference type="HAMAP-Rule" id="MF_01139"/>
    </source>
</evidence>
<comment type="catalytic activity">
    <reaction evidence="2">
        <text>8 isopentenyl diphosphate + (2E,6E)-farnesyl diphosphate = di-trans,octa-cis-undecaprenyl diphosphate + 8 diphosphate</text>
        <dbReference type="Rhea" id="RHEA:27551"/>
        <dbReference type="ChEBI" id="CHEBI:33019"/>
        <dbReference type="ChEBI" id="CHEBI:58405"/>
        <dbReference type="ChEBI" id="CHEBI:128769"/>
        <dbReference type="ChEBI" id="CHEBI:175763"/>
        <dbReference type="EC" id="2.5.1.31"/>
    </reaction>
</comment>
<sequence length="257" mass="28841">MTVKAEQTIPAGTAVPDHVAIIMDGNGRWAKSQGKRRTYGHKAGVESVRAAVRFARENGIKYLTLFAFSSENWNRPQEEVSVLMELFTFVLKSEVKKLNRNDVRLNVVGDTSRFGSKLQALIQQAEQQTKDNQSLVLNIAANYGGRWDIVNAARQLAEKSKSGEIDPHIIDETLFNQYTSLYGIGDVDLLIRTGGDCRVSNFLLWQLAYAELVFMDVLWPDFGTQHFAEAVEVFSSRQRRFGKTGEQIEDSTEGVTC</sequence>
<comment type="function">
    <text evidence="2">Catalyzes the sequential condensation of isopentenyl diphosphate (IPP) with (2E,6E)-farnesyl diphosphate (E,E-FPP) to yield (2Z,6Z,10Z,14Z,18Z,22Z,26Z,30Z,34E,38E)-undecaprenyl diphosphate (di-trans,octa-cis-UPP). UPP is the precursor of glycosyl carrier lipid in the biosynthesis of bacterial cell wall polysaccharide components such as peptidoglycan and lipopolysaccharide.</text>
</comment>
<dbReference type="PANTHER" id="PTHR10291:SF0">
    <property type="entry name" value="DEHYDRODOLICHYL DIPHOSPHATE SYNTHASE 2"/>
    <property type="match status" value="1"/>
</dbReference>
<dbReference type="InterPro" id="IPR018520">
    <property type="entry name" value="UPP_synth-like_CS"/>
</dbReference>
<reference evidence="3" key="2">
    <citation type="submission" date="2020-08" db="EMBL/GenBank/DDBJ databases">
        <authorList>
            <person name="Lai Q."/>
        </authorList>
    </citation>
    <scope>NUCLEOTIDE SEQUENCE</scope>
    <source>
        <strain evidence="3">S27-2</strain>
    </source>
</reference>
<dbReference type="EMBL" id="JACNEP010000002">
    <property type="protein sequence ID" value="MBC3764889.1"/>
    <property type="molecule type" value="Genomic_DNA"/>
</dbReference>
<keyword evidence="2" id="KW-0479">Metal-binding</keyword>
<dbReference type="CDD" id="cd00475">
    <property type="entry name" value="Cis_IPPS"/>
    <property type="match status" value="1"/>
</dbReference>
<feature type="active site" description="Proton acceptor" evidence="2">
    <location>
        <position position="72"/>
    </location>
</feature>
<feature type="binding site" evidence="2">
    <location>
        <begin position="198"/>
        <end position="200"/>
    </location>
    <ligand>
        <name>substrate</name>
    </ligand>
</feature>
<comment type="cofactor">
    <cofactor evidence="2">
        <name>Mg(2+)</name>
        <dbReference type="ChEBI" id="CHEBI:18420"/>
    </cofactor>
    <text evidence="2">Binds 2 magnesium ions per subunit.</text>
</comment>
<dbReference type="FunFam" id="3.40.1180.10:FF:000001">
    <property type="entry name" value="(2E,6E)-farnesyl-diphosphate-specific ditrans,polycis-undecaprenyl-diphosphate synthase"/>
    <property type="match status" value="1"/>
</dbReference>
<evidence type="ECO:0000256" key="1">
    <source>
        <dbReference type="ARBA" id="ARBA00022679"/>
    </source>
</evidence>
<keyword evidence="2" id="KW-0133">Cell shape</keyword>
<dbReference type="GO" id="GO:0016094">
    <property type="term" value="P:polyprenol biosynthetic process"/>
    <property type="evidence" value="ECO:0007669"/>
    <property type="project" value="TreeGrafter"/>
</dbReference>
<dbReference type="HAMAP" id="MF_01139">
    <property type="entry name" value="ISPT"/>
    <property type="match status" value="1"/>
</dbReference>
<feature type="binding site" evidence="2">
    <location>
        <position position="73"/>
    </location>
    <ligand>
        <name>substrate</name>
    </ligand>
</feature>
<reference evidence="3" key="1">
    <citation type="journal article" date="2018" name="Int. J. Syst. Evol. Microbiol.">
        <title>Neptunicella marina gen. nov., sp. nov., isolated from surface seawater.</title>
        <authorList>
            <person name="Liu X."/>
            <person name="Lai Q."/>
            <person name="Du Y."/>
            <person name="Zhang X."/>
            <person name="Liu Z."/>
            <person name="Sun F."/>
            <person name="Shao Z."/>
        </authorList>
    </citation>
    <scope>NUCLEOTIDE SEQUENCE</scope>
    <source>
        <strain evidence="3">S27-2</strain>
    </source>
</reference>
<dbReference type="GO" id="GO:0008834">
    <property type="term" value="F:ditrans,polycis-undecaprenyl-diphosphate synthase [(2E,6E)-farnesyl-diphosphate specific] activity"/>
    <property type="evidence" value="ECO:0007669"/>
    <property type="project" value="UniProtKB-UniRule"/>
</dbReference>
<keyword evidence="1 2" id="KW-0808">Transferase</keyword>
<dbReference type="NCBIfam" id="TIGR00055">
    <property type="entry name" value="uppS"/>
    <property type="match status" value="1"/>
</dbReference>
<dbReference type="Proteomes" id="UP000601768">
    <property type="component" value="Unassembled WGS sequence"/>
</dbReference>
<comment type="similarity">
    <text evidence="2">Belongs to the UPP synthase family.</text>
</comment>
<feature type="binding site" evidence="2">
    <location>
        <begin position="69"/>
        <end position="71"/>
    </location>
    <ligand>
        <name>substrate</name>
    </ligand>
</feature>
<keyword evidence="2" id="KW-0573">Peptidoglycan synthesis</keyword>
<dbReference type="AlphaFoldDB" id="A0A8J6LVW6"/>
<feature type="active site" evidence="2">
    <location>
        <position position="24"/>
    </location>
</feature>
<keyword evidence="4" id="KW-1185">Reference proteome</keyword>
<organism evidence="3 4">
    <name type="scientific">Neptunicella marina</name>
    <dbReference type="NCBI Taxonomy" id="2125989"/>
    <lineage>
        <taxon>Bacteria</taxon>
        <taxon>Pseudomonadati</taxon>
        <taxon>Pseudomonadota</taxon>
        <taxon>Gammaproteobacteria</taxon>
        <taxon>Alteromonadales</taxon>
        <taxon>Alteromonadaceae</taxon>
        <taxon>Neptunicella</taxon>
    </lineage>
</organism>
<dbReference type="Gene3D" id="3.40.1180.10">
    <property type="entry name" value="Decaprenyl diphosphate synthase-like"/>
    <property type="match status" value="1"/>
</dbReference>
<dbReference type="EC" id="2.5.1.31" evidence="2"/>
<dbReference type="GO" id="GO:0071555">
    <property type="term" value="P:cell wall organization"/>
    <property type="evidence" value="ECO:0007669"/>
    <property type="project" value="UniProtKB-KW"/>
</dbReference>
<gene>
    <name evidence="2 3" type="primary">uppS</name>
    <name evidence="3" type="ORF">H8B19_03310</name>
</gene>
<dbReference type="GO" id="GO:0005829">
    <property type="term" value="C:cytosol"/>
    <property type="evidence" value="ECO:0007669"/>
    <property type="project" value="TreeGrafter"/>
</dbReference>
<dbReference type="GO" id="GO:0008360">
    <property type="term" value="P:regulation of cell shape"/>
    <property type="evidence" value="ECO:0007669"/>
    <property type="project" value="UniProtKB-KW"/>
</dbReference>
<dbReference type="PROSITE" id="PS01066">
    <property type="entry name" value="UPP_SYNTHASE"/>
    <property type="match status" value="1"/>
</dbReference>
<feature type="binding site" evidence="2">
    <location>
        <position position="41"/>
    </location>
    <ligand>
        <name>substrate</name>
    </ligand>
</feature>